<dbReference type="Proteomes" id="UP000887013">
    <property type="component" value="Unassembled WGS sequence"/>
</dbReference>
<evidence type="ECO:0000313" key="2">
    <source>
        <dbReference type="Proteomes" id="UP000887013"/>
    </source>
</evidence>
<reference evidence="1" key="1">
    <citation type="submission" date="2020-08" db="EMBL/GenBank/DDBJ databases">
        <title>Multicomponent nature underlies the extraordinary mechanical properties of spider dragline silk.</title>
        <authorList>
            <person name="Kono N."/>
            <person name="Nakamura H."/>
            <person name="Mori M."/>
            <person name="Yoshida Y."/>
            <person name="Ohtoshi R."/>
            <person name="Malay A.D."/>
            <person name="Moran D.A.P."/>
            <person name="Tomita M."/>
            <person name="Numata K."/>
            <person name="Arakawa K."/>
        </authorList>
    </citation>
    <scope>NUCLEOTIDE SEQUENCE</scope>
</reference>
<dbReference type="EMBL" id="BMAW01019223">
    <property type="protein sequence ID" value="GFT62222.1"/>
    <property type="molecule type" value="Genomic_DNA"/>
</dbReference>
<proteinExistence type="predicted"/>
<comment type="caution">
    <text evidence="1">The sequence shown here is derived from an EMBL/GenBank/DDBJ whole genome shotgun (WGS) entry which is preliminary data.</text>
</comment>
<gene>
    <name evidence="1" type="ORF">NPIL_454491</name>
</gene>
<keyword evidence="2" id="KW-1185">Reference proteome</keyword>
<protein>
    <submittedName>
        <fullName evidence="1">Uncharacterized protein</fullName>
    </submittedName>
</protein>
<dbReference type="AlphaFoldDB" id="A0A8X6TY27"/>
<sequence length="93" mass="10813">MDQSICTRERFNPDEVLSKGGEYLVMKWISTGKEEHLRSRNDSIFNEQSFTIARIIKHEKLIRNNVCLAHSGMYARIRELDSSLRYGEADPIP</sequence>
<name>A0A8X6TY27_NEPPI</name>
<organism evidence="1 2">
    <name type="scientific">Nephila pilipes</name>
    <name type="common">Giant wood spider</name>
    <name type="synonym">Nephila maculata</name>
    <dbReference type="NCBI Taxonomy" id="299642"/>
    <lineage>
        <taxon>Eukaryota</taxon>
        <taxon>Metazoa</taxon>
        <taxon>Ecdysozoa</taxon>
        <taxon>Arthropoda</taxon>
        <taxon>Chelicerata</taxon>
        <taxon>Arachnida</taxon>
        <taxon>Araneae</taxon>
        <taxon>Araneomorphae</taxon>
        <taxon>Entelegynae</taxon>
        <taxon>Araneoidea</taxon>
        <taxon>Nephilidae</taxon>
        <taxon>Nephila</taxon>
    </lineage>
</organism>
<accession>A0A8X6TY27</accession>
<evidence type="ECO:0000313" key="1">
    <source>
        <dbReference type="EMBL" id="GFT62222.1"/>
    </source>
</evidence>